<dbReference type="Proteomes" id="UP000237662">
    <property type="component" value="Unassembled WGS sequence"/>
</dbReference>
<evidence type="ECO:0000313" key="2">
    <source>
        <dbReference type="EMBL" id="PPK88867.1"/>
    </source>
</evidence>
<reference evidence="2 3" key="1">
    <citation type="submission" date="2018-02" db="EMBL/GenBank/DDBJ databases">
        <title>Genomic Encyclopedia of Archaeal and Bacterial Type Strains, Phase II (KMG-II): from individual species to whole genera.</title>
        <authorList>
            <person name="Goeker M."/>
        </authorList>
    </citation>
    <scope>NUCLEOTIDE SEQUENCE [LARGE SCALE GENOMIC DNA]</scope>
    <source>
        <strain evidence="2 3">DSM 29526</strain>
    </source>
</reference>
<name>A0A2S6IBH8_9BACT</name>
<proteinExistence type="predicted"/>
<protein>
    <submittedName>
        <fullName evidence="2">Gliding motility-associated-like protein</fullName>
    </submittedName>
</protein>
<dbReference type="EMBL" id="PTJC01000005">
    <property type="protein sequence ID" value="PPK88867.1"/>
    <property type="molecule type" value="Genomic_DNA"/>
</dbReference>
<dbReference type="InterPro" id="IPR026341">
    <property type="entry name" value="T9SS_type_B"/>
</dbReference>
<organism evidence="2 3">
    <name type="scientific">Neolewinella xylanilytica</name>
    <dbReference type="NCBI Taxonomy" id="1514080"/>
    <lineage>
        <taxon>Bacteria</taxon>
        <taxon>Pseudomonadati</taxon>
        <taxon>Bacteroidota</taxon>
        <taxon>Saprospiria</taxon>
        <taxon>Saprospirales</taxon>
        <taxon>Lewinellaceae</taxon>
        <taxon>Neolewinella</taxon>
    </lineage>
</organism>
<dbReference type="Gene3D" id="2.60.40.10">
    <property type="entry name" value="Immunoglobulins"/>
    <property type="match status" value="1"/>
</dbReference>
<gene>
    <name evidence="2" type="ORF">CLV84_1841</name>
</gene>
<keyword evidence="1" id="KW-0732">Signal</keyword>
<evidence type="ECO:0000256" key="1">
    <source>
        <dbReference type="SAM" id="SignalP"/>
    </source>
</evidence>
<comment type="caution">
    <text evidence="2">The sequence shown here is derived from an EMBL/GenBank/DDBJ whole genome shotgun (WGS) entry which is preliminary data.</text>
</comment>
<accession>A0A2S6IBH8</accession>
<dbReference type="AlphaFoldDB" id="A0A2S6IBH8"/>
<feature type="signal peptide" evidence="1">
    <location>
        <begin position="1"/>
        <end position="25"/>
    </location>
</feature>
<dbReference type="InterPro" id="IPR025667">
    <property type="entry name" value="SprB_repeat"/>
</dbReference>
<keyword evidence="3" id="KW-1185">Reference proteome</keyword>
<dbReference type="InterPro" id="IPR018247">
    <property type="entry name" value="EF_Hand_1_Ca_BS"/>
</dbReference>
<evidence type="ECO:0000313" key="3">
    <source>
        <dbReference type="Proteomes" id="UP000237662"/>
    </source>
</evidence>
<dbReference type="InterPro" id="IPR013783">
    <property type="entry name" value="Ig-like_fold"/>
</dbReference>
<dbReference type="NCBIfam" id="TIGR04131">
    <property type="entry name" value="Bac_Flav_CTERM"/>
    <property type="match status" value="1"/>
</dbReference>
<sequence>MSQNLSLLRYCVSLSLLLLPLFLSAQEICDNGIDDDADGRIDLNDVDDCSCRIAPETPSLLLNPSLEEFSAAEPGCQSSQPGGLPDGTNQANCLVGWQRASLGTTDAWNAFTLAGSEPDYPTELPMPLPSGSGVAGFWVGIKDTDGIQFANGDGTLVQRYREYLASCFEEGRGIERGEDYRLTFSLGFMNSQIYDNKGKQVHLDSPSGVELSIYGIRECAQLNFGYYQNCPEDAGAEGYELLANVTVEGQEGSWTESVVEFTADNDYAAFAIGGSCGSDLKRVDSKYYRNYYFIDNLILNRTSAFQAPSVGPINVEGENICDEAIVLTGRYSSEATYQWYRDGIAIAGAKQHTLTLTDATGKEGSYQLRAHYPVGCSTSDAVRIQRPVIPDQFPDSLAFCAAGSSIRLYATKVLGARYAWSDGTSKTSLTIKEPGTYAVTVTANCQQRVEEIHAVADKPLTYRYRLSPEKPCVGDTVEITVDTDWYTNSVMYMPDDGGFFYQMADVPLRVVAGDVATVTAMLFTSCGMMNDIITIPAYEPFAAEAAVTDVNCQGTEGRIALRVTDGTASAFQWSDSAQKSLDSTSSEITVKQAGRYAVTVTGHDRCATSFTYAVADRKFSVDYVTTDVSCENDGSISAFPSGGTPPYRIEWRTAADNPPMPTQATVLTDLPKGTYFTKLRDSENCVTEARFSIEGPDSLQITATESIHGCYPEQTGRLEVSVAGGTAPYTYSLIGTTEQTTPTFTDLSEGAYRLQVRDALNCQSAEQPVTLDFPDPVAIDLGEDLVVDLGETITLQAELTGTLAGAGTLEWSSTAGPVLPDPDFFNLIATSNPEASGEYMARLLLPDGCSYSDAIHVQVQNTINIYVPTAFSPNGDGVNDILTVYSNAGVTRIDDFKVFDRWGGLVFASDAREVQWDGTRGGVPLDAGSYIYAGTVRLYKGGTHPIRGTVLLTR</sequence>
<dbReference type="Pfam" id="PF13573">
    <property type="entry name" value="SprB"/>
    <property type="match status" value="2"/>
</dbReference>
<dbReference type="Pfam" id="PF13585">
    <property type="entry name" value="CHU_C"/>
    <property type="match status" value="1"/>
</dbReference>
<dbReference type="PROSITE" id="PS00018">
    <property type="entry name" value="EF_HAND_1"/>
    <property type="match status" value="1"/>
</dbReference>
<feature type="chain" id="PRO_5015760334" evidence="1">
    <location>
        <begin position="26"/>
        <end position="954"/>
    </location>
</feature>